<keyword evidence="3" id="KW-0378">Hydrolase</keyword>
<evidence type="ECO:0000256" key="3">
    <source>
        <dbReference type="ARBA" id="ARBA00022801"/>
    </source>
</evidence>
<reference evidence="5 6" key="1">
    <citation type="submission" date="2018-07" db="EMBL/GenBank/DDBJ databases">
        <title>Genomic Encyclopedia of Type Strains, Phase IV (KMG-IV): sequencing the most valuable type-strain genomes for metagenomic binning, comparative biology and taxonomic classification.</title>
        <authorList>
            <person name="Goeker M."/>
        </authorList>
    </citation>
    <scope>NUCLEOTIDE SEQUENCE [LARGE SCALE GENOMIC DNA]</scope>
    <source>
        <strain evidence="5 6">DSM 27696</strain>
    </source>
</reference>
<dbReference type="InterPro" id="IPR001130">
    <property type="entry name" value="TatD-like"/>
</dbReference>
<proteinExistence type="inferred from homology"/>
<keyword evidence="6" id="KW-1185">Reference proteome</keyword>
<evidence type="ECO:0000256" key="2">
    <source>
        <dbReference type="ARBA" id="ARBA00022723"/>
    </source>
</evidence>
<dbReference type="AlphaFoldDB" id="A0A368XX28"/>
<dbReference type="InterPro" id="IPR032466">
    <property type="entry name" value="Metal_Hydrolase"/>
</dbReference>
<feature type="binding site" evidence="4">
    <location>
        <position position="7"/>
    </location>
    <ligand>
        <name>a divalent metal cation</name>
        <dbReference type="ChEBI" id="CHEBI:60240"/>
        <label>1</label>
    </ligand>
</feature>
<evidence type="ECO:0000313" key="6">
    <source>
        <dbReference type="Proteomes" id="UP000252585"/>
    </source>
</evidence>
<dbReference type="OrthoDB" id="9775608at2"/>
<feature type="binding site" evidence="4">
    <location>
        <position position="155"/>
    </location>
    <ligand>
        <name>a divalent metal cation</name>
        <dbReference type="ChEBI" id="CHEBI:60240"/>
        <label>2</label>
    </ligand>
</feature>
<dbReference type="RefSeq" id="WP_114352584.1">
    <property type="nucleotide sequence ID" value="NZ_QPJJ01000005.1"/>
</dbReference>
<dbReference type="Pfam" id="PF01026">
    <property type="entry name" value="TatD_DNase"/>
    <property type="match status" value="1"/>
</dbReference>
<feature type="binding site" evidence="4">
    <location>
        <position position="5"/>
    </location>
    <ligand>
        <name>a divalent metal cation</name>
        <dbReference type="ChEBI" id="CHEBI:60240"/>
        <label>1</label>
    </ligand>
</feature>
<dbReference type="Proteomes" id="UP000252585">
    <property type="component" value="Unassembled WGS sequence"/>
</dbReference>
<dbReference type="Gene3D" id="3.20.20.140">
    <property type="entry name" value="Metal-dependent hydrolases"/>
    <property type="match status" value="1"/>
</dbReference>
<feature type="binding site" evidence="4">
    <location>
        <position position="91"/>
    </location>
    <ligand>
        <name>a divalent metal cation</name>
        <dbReference type="ChEBI" id="CHEBI:60240"/>
        <label>1</label>
    </ligand>
</feature>
<evidence type="ECO:0000256" key="1">
    <source>
        <dbReference type="ARBA" id="ARBA00009275"/>
    </source>
</evidence>
<protein>
    <submittedName>
        <fullName evidence="5">TatD DNase family protein</fullName>
    </submittedName>
</protein>
<name>A0A368XX28_9BACI</name>
<feature type="binding site" evidence="4">
    <location>
        <position position="203"/>
    </location>
    <ligand>
        <name>a divalent metal cation</name>
        <dbReference type="ChEBI" id="CHEBI:60240"/>
        <label>1</label>
    </ligand>
</feature>
<comment type="similarity">
    <text evidence="1">Belongs to the metallo-dependent hydrolases superfamily. TatD-type hydrolase family.</text>
</comment>
<dbReference type="PANTHER" id="PTHR46317:SF1">
    <property type="entry name" value="HYDROLASE, TATD FAMILY"/>
    <property type="match status" value="1"/>
</dbReference>
<evidence type="ECO:0000256" key="4">
    <source>
        <dbReference type="PIRSR" id="PIRSR005902-1"/>
    </source>
</evidence>
<keyword evidence="2 4" id="KW-0479">Metal-binding</keyword>
<sequence>MIDAHIHLDWYSESDRRKILADIDKKELTGAISVASNLASCHQLLQLNEEHDNLYVALGWHPEQALLSEVEFQAIENLIRKNKEKIVAIGEVGLPYYRWLDNKSICLRSYISVLERFIQLSKELDLPVVLHAIYTDAPIVCDLLEAYDVKKAHFHWFKGDNYTISRMIKNGYMISITPDCVYEKEIQDLIKTYPIDKMMIETDGPWNFDGPFKNKMTHPDMMLHSISKIAEIKNLDVVEIDKTLVRNTRAFFGI</sequence>
<feature type="binding site" evidence="4">
    <location>
        <position position="131"/>
    </location>
    <ligand>
        <name>a divalent metal cation</name>
        <dbReference type="ChEBI" id="CHEBI:60240"/>
        <label>2</label>
    </ligand>
</feature>
<dbReference type="SUPFAM" id="SSF51556">
    <property type="entry name" value="Metallo-dependent hydrolases"/>
    <property type="match status" value="1"/>
</dbReference>
<accession>A0A368XX28</accession>
<evidence type="ECO:0000313" key="5">
    <source>
        <dbReference type="EMBL" id="RCW72039.1"/>
    </source>
</evidence>
<dbReference type="CDD" id="cd01310">
    <property type="entry name" value="TatD_DNAse"/>
    <property type="match status" value="1"/>
</dbReference>
<dbReference type="GO" id="GO:0016788">
    <property type="term" value="F:hydrolase activity, acting on ester bonds"/>
    <property type="evidence" value="ECO:0007669"/>
    <property type="project" value="InterPro"/>
</dbReference>
<dbReference type="EMBL" id="QPJJ01000005">
    <property type="protein sequence ID" value="RCW72039.1"/>
    <property type="molecule type" value="Genomic_DNA"/>
</dbReference>
<dbReference type="PIRSF" id="PIRSF005902">
    <property type="entry name" value="DNase_TatD"/>
    <property type="match status" value="1"/>
</dbReference>
<organism evidence="5 6">
    <name type="scientific">Saliterribacillus persicus</name>
    <dbReference type="NCBI Taxonomy" id="930114"/>
    <lineage>
        <taxon>Bacteria</taxon>
        <taxon>Bacillati</taxon>
        <taxon>Bacillota</taxon>
        <taxon>Bacilli</taxon>
        <taxon>Bacillales</taxon>
        <taxon>Bacillaceae</taxon>
        <taxon>Saliterribacillus</taxon>
    </lineage>
</organism>
<comment type="caution">
    <text evidence="5">The sequence shown here is derived from an EMBL/GenBank/DDBJ whole genome shotgun (WGS) entry which is preliminary data.</text>
</comment>
<dbReference type="PANTHER" id="PTHR46317">
    <property type="entry name" value="HYDROLASE OF PHP SUPERFAMILY-RELATED PROTEIN"/>
    <property type="match status" value="1"/>
</dbReference>
<gene>
    <name evidence="5" type="ORF">DFR57_105224</name>
</gene>
<dbReference type="GO" id="GO:0046872">
    <property type="term" value="F:metal ion binding"/>
    <property type="evidence" value="ECO:0007669"/>
    <property type="project" value="UniProtKB-KW"/>
</dbReference>